<proteinExistence type="predicted"/>
<dbReference type="InterPro" id="IPR050696">
    <property type="entry name" value="FtsA/MreB"/>
</dbReference>
<dbReference type="PANTHER" id="PTHR32432">
    <property type="entry name" value="CELL DIVISION PROTEIN FTSA-RELATED"/>
    <property type="match status" value="1"/>
</dbReference>
<dbReference type="SUPFAM" id="SSF53067">
    <property type="entry name" value="Actin-like ATPase domain"/>
    <property type="match status" value="1"/>
</dbReference>
<comment type="caution">
    <text evidence="1">The sequence shown here is derived from an EMBL/GenBank/DDBJ whole genome shotgun (WGS) entry which is preliminary data.</text>
</comment>
<evidence type="ECO:0008006" key="2">
    <source>
        <dbReference type="Google" id="ProtNLM"/>
    </source>
</evidence>
<dbReference type="EMBL" id="LAZR01000100">
    <property type="protein sequence ID" value="KKN91818.1"/>
    <property type="molecule type" value="Genomic_DNA"/>
</dbReference>
<protein>
    <recommendedName>
        <fullName evidence="2">SHS2 domain-containing protein</fullName>
    </recommendedName>
</protein>
<sequence length="359" mass="40941">MFNFFKKTIFGLNISDYSIKIISLEDPIKEPKLLAMGGEILEPGIIKSGKIIDKKRFEIILRSLVEGLKFGKTKTGKLIFTLPESKTFIHFFELPKALGREKMKKEIELQAINNFPFSLSELYFDSRVRNKGVLLAAIQKDIVEDYLEIFKKLKLWPIVLETESMSLARALIGESQNTILITDIGARTTNFSIFTENFLKLSISIDIAGDKFSQVLMEKLSIPFQEAENMKKEIGLDPEKKEGKVFLILQKEIQEITSEIKKIEEYFQNKSGKVIEKIILTGGSAALPYLTEYFTENLEKPISVGDPWNKINIDILKTKEYFKEAQKVNPILYTTAIGSALRGLMKNPKMIEINLLPKN</sequence>
<accession>A0A0F9XIQ4</accession>
<dbReference type="InterPro" id="IPR043129">
    <property type="entry name" value="ATPase_NBD"/>
</dbReference>
<organism evidence="1">
    <name type="scientific">marine sediment metagenome</name>
    <dbReference type="NCBI Taxonomy" id="412755"/>
    <lineage>
        <taxon>unclassified sequences</taxon>
        <taxon>metagenomes</taxon>
        <taxon>ecological metagenomes</taxon>
    </lineage>
</organism>
<dbReference type="CDD" id="cd24049">
    <property type="entry name" value="ASKHA_NBD_PilM"/>
    <property type="match status" value="1"/>
</dbReference>
<name>A0A0F9XIQ4_9ZZZZ</name>
<dbReference type="InterPro" id="IPR005883">
    <property type="entry name" value="PilM"/>
</dbReference>
<dbReference type="Pfam" id="PF11104">
    <property type="entry name" value="PilM_2"/>
    <property type="match status" value="1"/>
</dbReference>
<dbReference type="Gene3D" id="3.30.1490.300">
    <property type="match status" value="1"/>
</dbReference>
<dbReference type="PANTHER" id="PTHR32432:SF3">
    <property type="entry name" value="ETHANOLAMINE UTILIZATION PROTEIN EUTJ"/>
    <property type="match status" value="1"/>
</dbReference>
<reference evidence="1" key="1">
    <citation type="journal article" date="2015" name="Nature">
        <title>Complex archaea that bridge the gap between prokaryotes and eukaryotes.</title>
        <authorList>
            <person name="Spang A."/>
            <person name="Saw J.H."/>
            <person name="Jorgensen S.L."/>
            <person name="Zaremba-Niedzwiedzka K."/>
            <person name="Martijn J."/>
            <person name="Lind A.E."/>
            <person name="van Eijk R."/>
            <person name="Schleper C."/>
            <person name="Guy L."/>
            <person name="Ettema T.J."/>
        </authorList>
    </citation>
    <scope>NUCLEOTIDE SEQUENCE</scope>
</reference>
<evidence type="ECO:0000313" key="1">
    <source>
        <dbReference type="EMBL" id="KKN91818.1"/>
    </source>
</evidence>
<dbReference type="PIRSF" id="PIRSF019169">
    <property type="entry name" value="PilM"/>
    <property type="match status" value="1"/>
</dbReference>
<gene>
    <name evidence="1" type="ORF">LCGC14_0214920</name>
</gene>
<dbReference type="Gene3D" id="3.30.420.40">
    <property type="match status" value="2"/>
</dbReference>
<dbReference type="AlphaFoldDB" id="A0A0F9XIQ4"/>